<gene>
    <name evidence="1" type="ORF">J5U23_02869</name>
</gene>
<reference evidence="1" key="1">
    <citation type="journal article" date="2021" name="Environ. Microbiol.">
        <title>New insights into the diversity and evolution of the archaeal mobilome from three complete genomes of Saccharolobus shibatae.</title>
        <authorList>
            <person name="Medvedeva S."/>
            <person name="Brandt D."/>
            <person name="Cvirkaite-Krupovic V."/>
            <person name="Liu Y."/>
            <person name="Severinov K."/>
            <person name="Ishino S."/>
            <person name="Ishino Y."/>
            <person name="Prangishvili D."/>
            <person name="Kalinowski J."/>
            <person name="Krupovic M."/>
        </authorList>
    </citation>
    <scope>NUCLEOTIDE SEQUENCE</scope>
    <source>
        <strain evidence="1">B12</strain>
    </source>
</reference>
<proteinExistence type="predicted"/>
<evidence type="ECO:0000313" key="1">
    <source>
        <dbReference type="EMBL" id="QXJ29981.1"/>
    </source>
</evidence>
<dbReference type="KEGG" id="sshi:J5U23_02869"/>
<dbReference type="Proteomes" id="UP000694018">
    <property type="component" value="Chromosome"/>
</dbReference>
<sequence length="41" mass="5237">MEREVSKEYIIKKFETEIAMQRRKYMMYYTTKPPSYYMVSW</sequence>
<protein>
    <submittedName>
        <fullName evidence="1">Uncharacterized protein</fullName>
    </submittedName>
</protein>
<name>A0A8F5BRH0_SACSH</name>
<dbReference type="EMBL" id="CP077717">
    <property type="protein sequence ID" value="QXJ29981.1"/>
    <property type="molecule type" value="Genomic_DNA"/>
</dbReference>
<evidence type="ECO:0000313" key="2">
    <source>
        <dbReference type="Proteomes" id="UP000694018"/>
    </source>
</evidence>
<accession>A0A8F5BRH0</accession>
<dbReference type="AlphaFoldDB" id="A0A8F5BRH0"/>
<organism evidence="1 2">
    <name type="scientific">Saccharolobus shibatae (strain ATCC 51178 / DSM 5389 / JCM 8931 / NBRC 15437 / B12)</name>
    <name type="common">Sulfolobus shibatae</name>
    <dbReference type="NCBI Taxonomy" id="523848"/>
    <lineage>
        <taxon>Archaea</taxon>
        <taxon>Thermoproteota</taxon>
        <taxon>Thermoprotei</taxon>
        <taxon>Sulfolobales</taxon>
        <taxon>Sulfolobaceae</taxon>
        <taxon>Saccharolobus</taxon>
    </lineage>
</organism>